<keyword evidence="3" id="KW-1185">Reference proteome</keyword>
<feature type="region of interest" description="Disordered" evidence="1">
    <location>
        <begin position="30"/>
        <end position="62"/>
    </location>
</feature>
<gene>
    <name evidence="2" type="ORF">NHX12_024879</name>
</gene>
<dbReference type="EMBL" id="JANIIK010000040">
    <property type="protein sequence ID" value="KAJ3607828.1"/>
    <property type="molecule type" value="Genomic_DNA"/>
</dbReference>
<dbReference type="Gene3D" id="3.40.50.2300">
    <property type="match status" value="1"/>
</dbReference>
<dbReference type="Proteomes" id="UP001148018">
    <property type="component" value="Unassembled WGS sequence"/>
</dbReference>
<evidence type="ECO:0000256" key="1">
    <source>
        <dbReference type="SAM" id="MobiDB-lite"/>
    </source>
</evidence>
<proteinExistence type="predicted"/>
<evidence type="ECO:0000313" key="2">
    <source>
        <dbReference type="EMBL" id="KAJ3607828.1"/>
    </source>
</evidence>
<accession>A0A9Q0IRR5</accession>
<evidence type="ECO:0000313" key="3">
    <source>
        <dbReference type="Proteomes" id="UP001148018"/>
    </source>
</evidence>
<organism evidence="2 3">
    <name type="scientific">Muraenolepis orangiensis</name>
    <name type="common">Patagonian moray cod</name>
    <dbReference type="NCBI Taxonomy" id="630683"/>
    <lineage>
        <taxon>Eukaryota</taxon>
        <taxon>Metazoa</taxon>
        <taxon>Chordata</taxon>
        <taxon>Craniata</taxon>
        <taxon>Vertebrata</taxon>
        <taxon>Euteleostomi</taxon>
        <taxon>Actinopterygii</taxon>
        <taxon>Neopterygii</taxon>
        <taxon>Teleostei</taxon>
        <taxon>Neoteleostei</taxon>
        <taxon>Acanthomorphata</taxon>
        <taxon>Zeiogadaria</taxon>
        <taxon>Gadariae</taxon>
        <taxon>Gadiformes</taxon>
        <taxon>Muraenolepidoidei</taxon>
        <taxon>Muraenolepididae</taxon>
        <taxon>Muraenolepis</taxon>
    </lineage>
</organism>
<reference evidence="2" key="1">
    <citation type="submission" date="2022-07" db="EMBL/GenBank/DDBJ databases">
        <title>Chromosome-level genome of Muraenolepis orangiensis.</title>
        <authorList>
            <person name="Kim J."/>
        </authorList>
    </citation>
    <scope>NUCLEOTIDE SEQUENCE</scope>
    <source>
        <strain evidence="2">KU_S4_2022</strain>
        <tissue evidence="2">Muscle</tissue>
    </source>
</reference>
<feature type="non-terminal residue" evidence="2">
    <location>
        <position position="82"/>
    </location>
</feature>
<dbReference type="AlphaFoldDB" id="A0A9Q0IRR5"/>
<name>A0A9Q0IRR5_9TELE</name>
<dbReference type="OrthoDB" id="5984008at2759"/>
<protein>
    <submittedName>
        <fullName evidence="2">Uncharacterized protein</fullName>
    </submittedName>
</protein>
<comment type="caution">
    <text evidence="2">The sequence shown here is derived from an EMBL/GenBank/DDBJ whole genome shotgun (WGS) entry which is preliminary data.</text>
</comment>
<sequence>MSTGCAPASALQSLTDAMHIPHLYVHRNGEGSPRTACHLNPSPGASATRCPPGRPSASTTSCSHWWRSCADRSSSSSMTPST</sequence>